<feature type="region of interest" description="Disordered" evidence="1">
    <location>
        <begin position="65"/>
        <end position="95"/>
    </location>
</feature>
<accession>A0A7M4EV33</accession>
<sequence>SLPIQSGGGTEKHALLGGATAVPFCTAACGSRHYSWELRSTAKSQPACLGTSWQRAVPGCNTRRAECSRSQPSPCDFQLAPAATERRQQKNIDID</sequence>
<organism evidence="2 3">
    <name type="scientific">Crocodylus porosus</name>
    <name type="common">Saltwater crocodile</name>
    <name type="synonym">Estuarine crocodile</name>
    <dbReference type="NCBI Taxonomy" id="8502"/>
    <lineage>
        <taxon>Eukaryota</taxon>
        <taxon>Metazoa</taxon>
        <taxon>Chordata</taxon>
        <taxon>Craniata</taxon>
        <taxon>Vertebrata</taxon>
        <taxon>Euteleostomi</taxon>
        <taxon>Archelosauria</taxon>
        <taxon>Archosauria</taxon>
        <taxon>Crocodylia</taxon>
        <taxon>Longirostres</taxon>
        <taxon>Crocodylidae</taxon>
        <taxon>Crocodylus</taxon>
    </lineage>
</organism>
<evidence type="ECO:0000313" key="2">
    <source>
        <dbReference type="Ensembl" id="ENSCPRP00005014245.1"/>
    </source>
</evidence>
<reference evidence="2" key="1">
    <citation type="submission" date="2025-08" db="UniProtKB">
        <authorList>
            <consortium name="Ensembl"/>
        </authorList>
    </citation>
    <scope>IDENTIFICATION</scope>
</reference>
<proteinExistence type="predicted"/>
<dbReference type="Proteomes" id="UP000594220">
    <property type="component" value="Unplaced"/>
</dbReference>
<evidence type="ECO:0000313" key="3">
    <source>
        <dbReference type="Proteomes" id="UP000594220"/>
    </source>
</evidence>
<keyword evidence="3" id="KW-1185">Reference proteome</keyword>
<dbReference type="Ensembl" id="ENSCPRT00005016732.1">
    <property type="protein sequence ID" value="ENSCPRP00005014245.1"/>
    <property type="gene ID" value="ENSCPRG00005010035.1"/>
</dbReference>
<name>A0A7M4EV33_CROPO</name>
<dbReference type="AlphaFoldDB" id="A0A7M4EV33"/>
<feature type="compositionally biased region" description="Basic and acidic residues" evidence="1">
    <location>
        <begin position="84"/>
        <end position="95"/>
    </location>
</feature>
<protein>
    <submittedName>
        <fullName evidence="2">Uncharacterized protein</fullName>
    </submittedName>
</protein>
<reference evidence="2" key="2">
    <citation type="submission" date="2025-09" db="UniProtKB">
        <authorList>
            <consortium name="Ensembl"/>
        </authorList>
    </citation>
    <scope>IDENTIFICATION</scope>
</reference>
<evidence type="ECO:0000256" key="1">
    <source>
        <dbReference type="SAM" id="MobiDB-lite"/>
    </source>
</evidence>